<name>A0A1I7UV47_9PELO</name>
<dbReference type="AlphaFoldDB" id="A0A1I7UV47"/>
<accession>A0A1I7UV47</accession>
<protein>
    <submittedName>
        <fullName evidence="2">SWIB domain-containing protein</fullName>
    </submittedName>
</protein>
<reference evidence="2" key="1">
    <citation type="submission" date="2016-11" db="UniProtKB">
        <authorList>
            <consortium name="WormBaseParasite"/>
        </authorList>
    </citation>
    <scope>IDENTIFICATION</scope>
</reference>
<evidence type="ECO:0000313" key="2">
    <source>
        <dbReference type="WBParaSite" id="Csp11.Scaffold630.g19652.t1"/>
    </source>
</evidence>
<dbReference type="WBParaSite" id="Csp11.Scaffold630.g19652.t1">
    <property type="protein sequence ID" value="Csp11.Scaffold630.g19652.t1"/>
    <property type="gene ID" value="Csp11.Scaffold630.g19652"/>
</dbReference>
<proteinExistence type="predicted"/>
<sequence>MESPTNDFLLSCLRYEYLKTGGQCLPAHKNISELLMNQTKRGGVKNSEEIPSKKGILRGSEKKKKSVKFAVDLNQYSQITDGVLPARRITVEDQDNVSCGFYEDKEVVDGIHINSVASFFKNIDGKPKLTRKMTRSDLIRCACLLIDRHFKFADDKCTMKHSFNDLKVTIDYKKVKFHLKSDTKT</sequence>
<dbReference type="Proteomes" id="UP000095282">
    <property type="component" value="Unplaced"/>
</dbReference>
<keyword evidence="1" id="KW-1185">Reference proteome</keyword>
<evidence type="ECO:0000313" key="1">
    <source>
        <dbReference type="Proteomes" id="UP000095282"/>
    </source>
</evidence>
<organism evidence="1 2">
    <name type="scientific">Caenorhabditis tropicalis</name>
    <dbReference type="NCBI Taxonomy" id="1561998"/>
    <lineage>
        <taxon>Eukaryota</taxon>
        <taxon>Metazoa</taxon>
        <taxon>Ecdysozoa</taxon>
        <taxon>Nematoda</taxon>
        <taxon>Chromadorea</taxon>
        <taxon>Rhabditida</taxon>
        <taxon>Rhabditina</taxon>
        <taxon>Rhabditomorpha</taxon>
        <taxon>Rhabditoidea</taxon>
        <taxon>Rhabditidae</taxon>
        <taxon>Peloderinae</taxon>
        <taxon>Caenorhabditis</taxon>
    </lineage>
</organism>